<dbReference type="InterPro" id="IPR002372">
    <property type="entry name" value="PQQ_rpt_dom"/>
</dbReference>
<sequence>MRVREKSTWALIVAAVAAVVTVTAAVVVVMDRSSPTSSSVRAGAGTHTDAPGVAWSLDAATYLGRSFGEFSDPRGGASYRSGNPGLLLAGDTLLTIAGSPTDQYVLGDAVMLGIDPANGSVRWKAPAADIEECSPTPLGGKLYCYAIGGGTGSTIVTYEIDSGLTARRPIAENVFGLTTTSDTLYVAEGSLDENDVRVHSGSYSDVSSNWTHGFDIGGDYEGIYETDNVLTVIDGVGLVRTGSEMAQFAAGSGAELWRTSDYRVQDARLAPGGVLVQSNTDGSTGGKVSEQVLRGPDGKVLASTRSTAVQRVSNQNDEDDADAPVLLGDAAYDRSTGKRLWAGKDLVAGQDIGAVTAIAADTVYLRDSDVSETGIDLRTGKRRWRNDKTEHFQPLASAGTVVLGNDGSALTAFDIRSGRTRWTAPFSAIDPDPDTFSSGGAAEAYGDGWIFSSDRRMIGLAPL</sequence>
<dbReference type="InterPro" id="IPR018391">
    <property type="entry name" value="PQQ_b-propeller_rpt"/>
</dbReference>
<dbReference type="Pfam" id="PF13360">
    <property type="entry name" value="PQQ_2"/>
    <property type="match status" value="1"/>
</dbReference>
<feature type="domain" description="Pyrrolo-quinoline quinone repeat" evidence="1">
    <location>
        <begin position="331"/>
        <end position="427"/>
    </location>
</feature>
<dbReference type="Gene3D" id="2.130.10.10">
    <property type="entry name" value="YVTN repeat-like/Quinoprotein amine dehydrogenase"/>
    <property type="match status" value="1"/>
</dbReference>
<dbReference type="InterPro" id="IPR015943">
    <property type="entry name" value="WD40/YVTN_repeat-like_dom_sf"/>
</dbReference>
<dbReference type="InterPro" id="IPR011047">
    <property type="entry name" value="Quinoprotein_ADH-like_sf"/>
</dbReference>
<reference evidence="2 3" key="1">
    <citation type="submission" date="2022-06" db="EMBL/GenBank/DDBJ databases">
        <title>Genomic Encyclopedia of Archaeal and Bacterial Type Strains, Phase II (KMG-II): from individual species to whole genera.</title>
        <authorList>
            <person name="Goeker M."/>
        </authorList>
    </citation>
    <scope>NUCLEOTIDE SEQUENCE [LARGE SCALE GENOMIC DNA]</scope>
    <source>
        <strain evidence="2 3">DSM 44693</strain>
    </source>
</reference>
<name>A0ABT1H9W0_9NOCA</name>
<gene>
    <name evidence="2" type="ORF">LX13_000849</name>
</gene>
<dbReference type="EMBL" id="JAMTCJ010000001">
    <property type="protein sequence ID" value="MCP2175042.1"/>
    <property type="molecule type" value="Genomic_DNA"/>
</dbReference>
<evidence type="ECO:0000313" key="3">
    <source>
        <dbReference type="Proteomes" id="UP001206895"/>
    </source>
</evidence>
<evidence type="ECO:0000259" key="1">
    <source>
        <dbReference type="Pfam" id="PF13360"/>
    </source>
</evidence>
<dbReference type="SMART" id="SM00564">
    <property type="entry name" value="PQQ"/>
    <property type="match status" value="3"/>
</dbReference>
<comment type="caution">
    <text evidence="2">The sequence shown here is derived from an EMBL/GenBank/DDBJ whole genome shotgun (WGS) entry which is preliminary data.</text>
</comment>
<keyword evidence="3" id="KW-1185">Reference proteome</keyword>
<dbReference type="SUPFAM" id="SSF50998">
    <property type="entry name" value="Quinoprotein alcohol dehydrogenase-like"/>
    <property type="match status" value="2"/>
</dbReference>
<proteinExistence type="predicted"/>
<dbReference type="Proteomes" id="UP001206895">
    <property type="component" value="Unassembled WGS sequence"/>
</dbReference>
<organism evidence="2 3">
    <name type="scientific">Williamsia maris</name>
    <dbReference type="NCBI Taxonomy" id="72806"/>
    <lineage>
        <taxon>Bacteria</taxon>
        <taxon>Bacillati</taxon>
        <taxon>Actinomycetota</taxon>
        <taxon>Actinomycetes</taxon>
        <taxon>Mycobacteriales</taxon>
        <taxon>Nocardiaceae</taxon>
        <taxon>Williamsia</taxon>
    </lineage>
</organism>
<evidence type="ECO:0000313" key="2">
    <source>
        <dbReference type="EMBL" id="MCP2175042.1"/>
    </source>
</evidence>
<protein>
    <submittedName>
        <fullName evidence="2">PQQ-like domain-containing protein</fullName>
    </submittedName>
</protein>
<accession>A0ABT1H9W0</accession>